<evidence type="ECO:0000256" key="1">
    <source>
        <dbReference type="ARBA" id="ARBA00011073"/>
    </source>
</evidence>
<dbReference type="Pfam" id="PF00082">
    <property type="entry name" value="Peptidase_S8"/>
    <property type="match status" value="1"/>
</dbReference>
<dbReference type="PROSITE" id="PS51892">
    <property type="entry name" value="SUBTILASE"/>
    <property type="match status" value="1"/>
</dbReference>
<evidence type="ECO:0000313" key="9">
    <source>
        <dbReference type="Proteomes" id="UP001500359"/>
    </source>
</evidence>
<evidence type="ECO:0000256" key="4">
    <source>
        <dbReference type="ARBA" id="ARBA00022825"/>
    </source>
</evidence>
<accession>A0ABN1LTG0</accession>
<dbReference type="PROSITE" id="PS51272">
    <property type="entry name" value="SLH"/>
    <property type="match status" value="2"/>
</dbReference>
<gene>
    <name evidence="8" type="ORF">GCM10009114_35890</name>
</gene>
<dbReference type="PROSITE" id="PS00137">
    <property type="entry name" value="SUBTILASE_HIS"/>
    <property type="match status" value="1"/>
</dbReference>
<name>A0ABN1LTG0_9ALTE</name>
<evidence type="ECO:0000256" key="3">
    <source>
        <dbReference type="ARBA" id="ARBA00022801"/>
    </source>
</evidence>
<dbReference type="PROSITE" id="PS00138">
    <property type="entry name" value="SUBTILASE_SER"/>
    <property type="match status" value="1"/>
</dbReference>
<keyword evidence="2 5" id="KW-0645">Protease</keyword>
<comment type="caution">
    <text evidence="8">The sequence shown here is derived from an EMBL/GenBank/DDBJ whole genome shotgun (WGS) entry which is preliminary data.</text>
</comment>
<keyword evidence="4 5" id="KW-0720">Serine protease</keyword>
<feature type="active site" description="Charge relay system" evidence="5">
    <location>
        <position position="202"/>
    </location>
</feature>
<evidence type="ECO:0000256" key="6">
    <source>
        <dbReference type="SAM" id="SignalP"/>
    </source>
</evidence>
<dbReference type="InterPro" id="IPR022398">
    <property type="entry name" value="Peptidase_S8_His-AS"/>
</dbReference>
<dbReference type="InterPro" id="IPR001119">
    <property type="entry name" value="SLH_dom"/>
</dbReference>
<feature type="active site" description="Charge relay system" evidence="5">
    <location>
        <position position="403"/>
    </location>
</feature>
<dbReference type="PANTHER" id="PTHR43806:SF65">
    <property type="entry name" value="SERINE PROTEASE APRX"/>
    <property type="match status" value="1"/>
</dbReference>
<sequence length="836" mass="89182">MNKFKLTALAAASLAITLPTQVLAQAEIGEQLAQVLPTMSGEETVMAVITFEQMSPVSVEQIRALKALGIGKGVQFSAVPVMGVVANAAQIEAIAARDDVRSVWLNRKLDYFNANSRQITGVDKVQGADFMSRNGGIEYTGKGVTIMVNDSGIDATHQDLFFGDVVVDNVQAVTHSLDLAETGITDGFVVRGQHNTDLNVGHGTHCAGTIAGSGAMSDGKYKGVAPDADLVGYGSGAGLFILDAVGGYDYAINHIWDYEHPLRIMSNSWGSSGKFDPKSPVVTASYAAYKFGILSVFAAGNSGSGENSHNPYAQIPWGMSVGAGDTNGNLVDFSSRGLEYETGTFTMPDGQEWTYNNEVTIVAPGRYTISTRSSTNMVANGGDDDLVIEPAHLPFYTRISGTSMATPHAAGVAALMMEANPSLNIDQIKQLMKESATNMPGYESWEVGAGYINARAAVAAAKGFDDDQKNSVNNSDDTVFNANVNMEAQLLSEGALAFEALESQVVEFEVEEGAKTVTAGVTALTNIKVVVEAPDGQIYEGPWTDPIWDGNSVVSAPAQVGTWRLSMQTDAFGLEIPPVGVAYEEDAQTEHASDNHVSYWAWQDMHTGNQGMGDVVGHPLESEIETAVLRRLMDGRPSGNFAPDANLTRQELAKALVMGASVRQHRSLDNEADIVLSGVNNKYRLYAESVAMSGAALKDAKQQFGPVMMADNGDFRGKAAVTKTELAYSLVQVIGKTQEALDLGEDHQITINYNGETIALADQDAIPANMRGFVQIALNEGLMGVRYSVEQGPFDLQPTLVAKFNPEDSVTRASYAIIANKIDDMYFISGTSANAE</sequence>
<proteinExistence type="inferred from homology"/>
<protein>
    <recommendedName>
        <fullName evidence="7">SLH domain-containing protein</fullName>
    </recommendedName>
</protein>
<feature type="domain" description="SLH" evidence="7">
    <location>
        <begin position="607"/>
        <end position="670"/>
    </location>
</feature>
<dbReference type="InterPro" id="IPR023828">
    <property type="entry name" value="Peptidase_S8_Ser-AS"/>
</dbReference>
<dbReference type="InterPro" id="IPR050131">
    <property type="entry name" value="Peptidase_S8_subtilisin-like"/>
</dbReference>
<dbReference type="SUPFAM" id="SSF52743">
    <property type="entry name" value="Subtilisin-like"/>
    <property type="match status" value="1"/>
</dbReference>
<comment type="similarity">
    <text evidence="1 5">Belongs to the peptidase S8 family.</text>
</comment>
<feature type="active site" description="Charge relay system" evidence="5">
    <location>
        <position position="150"/>
    </location>
</feature>
<dbReference type="PANTHER" id="PTHR43806">
    <property type="entry name" value="PEPTIDASE S8"/>
    <property type="match status" value="1"/>
</dbReference>
<dbReference type="RefSeq" id="WP_343862500.1">
    <property type="nucleotide sequence ID" value="NZ_BAAAFD010000018.1"/>
</dbReference>
<dbReference type="Pfam" id="PF00395">
    <property type="entry name" value="SLH"/>
    <property type="match status" value="1"/>
</dbReference>
<evidence type="ECO:0000256" key="5">
    <source>
        <dbReference type="PROSITE-ProRule" id="PRU01240"/>
    </source>
</evidence>
<dbReference type="EMBL" id="BAAAFD010000018">
    <property type="protein sequence ID" value="GAA0860077.1"/>
    <property type="molecule type" value="Genomic_DNA"/>
</dbReference>
<dbReference type="Proteomes" id="UP001500359">
    <property type="component" value="Unassembled WGS sequence"/>
</dbReference>
<evidence type="ECO:0000256" key="2">
    <source>
        <dbReference type="ARBA" id="ARBA00022670"/>
    </source>
</evidence>
<evidence type="ECO:0000259" key="7">
    <source>
        <dbReference type="PROSITE" id="PS51272"/>
    </source>
</evidence>
<dbReference type="InterPro" id="IPR036852">
    <property type="entry name" value="Peptidase_S8/S53_dom_sf"/>
</dbReference>
<dbReference type="PRINTS" id="PR00723">
    <property type="entry name" value="SUBTILISIN"/>
</dbReference>
<dbReference type="InterPro" id="IPR015500">
    <property type="entry name" value="Peptidase_S8_subtilisin-rel"/>
</dbReference>
<dbReference type="InterPro" id="IPR000209">
    <property type="entry name" value="Peptidase_S8/S53_dom"/>
</dbReference>
<feature type="chain" id="PRO_5047198275" description="SLH domain-containing protein" evidence="6">
    <location>
        <begin position="25"/>
        <end position="836"/>
    </location>
</feature>
<evidence type="ECO:0000313" key="8">
    <source>
        <dbReference type="EMBL" id="GAA0860077.1"/>
    </source>
</evidence>
<dbReference type="Gene3D" id="3.40.50.200">
    <property type="entry name" value="Peptidase S8/S53 domain"/>
    <property type="match status" value="1"/>
</dbReference>
<keyword evidence="3 5" id="KW-0378">Hydrolase</keyword>
<feature type="signal peptide" evidence="6">
    <location>
        <begin position="1"/>
        <end position="24"/>
    </location>
</feature>
<feature type="domain" description="SLH" evidence="7">
    <location>
        <begin position="757"/>
        <end position="833"/>
    </location>
</feature>
<reference evidence="8 9" key="1">
    <citation type="journal article" date="2019" name="Int. J. Syst. Evol. Microbiol.">
        <title>The Global Catalogue of Microorganisms (GCM) 10K type strain sequencing project: providing services to taxonomists for standard genome sequencing and annotation.</title>
        <authorList>
            <consortium name="The Broad Institute Genomics Platform"/>
            <consortium name="The Broad Institute Genome Sequencing Center for Infectious Disease"/>
            <person name="Wu L."/>
            <person name="Ma J."/>
        </authorList>
    </citation>
    <scope>NUCLEOTIDE SEQUENCE [LARGE SCALE GENOMIC DNA]</scope>
    <source>
        <strain evidence="8 9">JCM 15896</strain>
    </source>
</reference>
<keyword evidence="9" id="KW-1185">Reference proteome</keyword>
<keyword evidence="6" id="KW-0732">Signal</keyword>
<organism evidence="8 9">
    <name type="scientific">Aliiglaciecola litoralis</name>
    <dbReference type="NCBI Taxonomy" id="582857"/>
    <lineage>
        <taxon>Bacteria</taxon>
        <taxon>Pseudomonadati</taxon>
        <taxon>Pseudomonadota</taxon>
        <taxon>Gammaproteobacteria</taxon>
        <taxon>Alteromonadales</taxon>
        <taxon>Alteromonadaceae</taxon>
        <taxon>Aliiglaciecola</taxon>
    </lineage>
</organism>